<protein>
    <recommendedName>
        <fullName evidence="1">Bacterial Ig-like domain-containing protein</fullName>
    </recommendedName>
</protein>
<dbReference type="Proteomes" id="UP000235803">
    <property type="component" value="Unassembled WGS sequence"/>
</dbReference>
<accession>A0A2N7TXK9</accession>
<evidence type="ECO:0000259" key="1">
    <source>
        <dbReference type="Pfam" id="PF19077"/>
    </source>
</evidence>
<comment type="caution">
    <text evidence="2">The sequence shown here is derived from an EMBL/GenBank/DDBJ whole genome shotgun (WGS) entry which is preliminary data.</text>
</comment>
<feature type="domain" description="Bacterial Ig-like" evidence="1">
    <location>
        <begin position="276"/>
        <end position="343"/>
    </location>
</feature>
<evidence type="ECO:0000313" key="3">
    <source>
        <dbReference type="Proteomes" id="UP000235803"/>
    </source>
</evidence>
<dbReference type="NCBIfam" id="NF033510">
    <property type="entry name" value="Ca_tandemer"/>
    <property type="match status" value="3"/>
</dbReference>
<dbReference type="Gene3D" id="2.60.40.10">
    <property type="entry name" value="Immunoglobulins"/>
    <property type="match status" value="3"/>
</dbReference>
<name>A0A2N7TXK9_9GAMM</name>
<gene>
    <name evidence="2" type="ORF">C1H69_19240</name>
</gene>
<evidence type="ECO:0000313" key="2">
    <source>
        <dbReference type="EMBL" id="PMR72927.1"/>
    </source>
</evidence>
<dbReference type="AlphaFoldDB" id="A0A2N7TXK9"/>
<reference evidence="2 3" key="1">
    <citation type="submission" date="2018-01" db="EMBL/GenBank/DDBJ databases">
        <title>Halomonas endophytica sp. nov., isolated from storage liquid in the stems of Populus euphratica.</title>
        <authorList>
            <person name="Chen C."/>
        </authorList>
    </citation>
    <scope>NUCLEOTIDE SEQUENCE [LARGE SCALE GENOMIC DNA]</scope>
    <source>
        <strain evidence="2 3">MC28</strain>
    </source>
</reference>
<dbReference type="InterPro" id="IPR044016">
    <property type="entry name" value="Big_13"/>
</dbReference>
<dbReference type="InterPro" id="IPR047777">
    <property type="entry name" value="LapA-like_RM"/>
</dbReference>
<dbReference type="RefSeq" id="WP_102655011.1">
    <property type="nucleotide sequence ID" value="NZ_PNRF01000040.1"/>
</dbReference>
<sequence>MSIATVVSITGQAWARDADGNMRELRVGDTLLEGESLVTSDSGRVELDFADNLDPTVIEGGQEVAMTLELDADQPVDMGEFSALDEDLEALLAAIDDGDGDLLDVLDATAAGAGPGGGADGGHNFVQLARIAEAIDPLAFEFGVGLASELPEIGGGAGIGGDTAPIIPTVDADFNLVSIDNVLQATLTGNSTNASTITVVLTGGGLNETFTVTPESDGTWSVDLSDIEFEDGVEYSVDVTATSPDGNTATAEDSDSYTLPTVEITEFDVSSANNEVSSELTGSAENASSVTITITGPDGLTITETVTVGEDGSWSLDLGSELPEGEYSVEAVAGDDSGNTSDPAGAESGYTLPTVEIDSFVVDSNDNSVSSELTGSTTNASSVDVVVTGPNGEVFSGNVPVDSDGNWSVDLGSDLPEGEYGVEVIARDGQNNTTDPLT</sequence>
<dbReference type="Pfam" id="PF19077">
    <property type="entry name" value="Big_13"/>
    <property type="match status" value="1"/>
</dbReference>
<organism evidence="2 3">
    <name type="scientific">Billgrantia endophytica</name>
    <dbReference type="NCBI Taxonomy" id="2033802"/>
    <lineage>
        <taxon>Bacteria</taxon>
        <taxon>Pseudomonadati</taxon>
        <taxon>Pseudomonadota</taxon>
        <taxon>Gammaproteobacteria</taxon>
        <taxon>Oceanospirillales</taxon>
        <taxon>Halomonadaceae</taxon>
        <taxon>Billgrantia</taxon>
    </lineage>
</organism>
<keyword evidence="3" id="KW-1185">Reference proteome</keyword>
<dbReference type="InterPro" id="IPR013783">
    <property type="entry name" value="Ig-like_fold"/>
</dbReference>
<dbReference type="EMBL" id="PNRF01000040">
    <property type="protein sequence ID" value="PMR72927.1"/>
    <property type="molecule type" value="Genomic_DNA"/>
</dbReference>
<proteinExistence type="predicted"/>
<feature type="non-terminal residue" evidence="2">
    <location>
        <position position="438"/>
    </location>
</feature>
<dbReference type="NCBIfam" id="NF033682">
    <property type="entry name" value="retention_LapA"/>
    <property type="match status" value="1"/>
</dbReference>